<comment type="caution">
    <text evidence="4">The sequence shown here is derived from an EMBL/GenBank/DDBJ whole genome shotgun (WGS) entry which is preliminary data.</text>
</comment>
<dbReference type="EMBL" id="RAWB01000281">
    <property type="protein sequence ID" value="RKH54863.1"/>
    <property type="molecule type" value="Genomic_DNA"/>
</dbReference>
<protein>
    <submittedName>
        <fullName evidence="4">DUF4236 domain-containing protein</fullName>
    </submittedName>
</protein>
<dbReference type="AlphaFoldDB" id="A0A3A8PEW5"/>
<feature type="region of interest" description="Disordered" evidence="1">
    <location>
        <begin position="114"/>
        <end position="141"/>
    </location>
</feature>
<evidence type="ECO:0000313" key="5">
    <source>
        <dbReference type="Proteomes" id="UP000272888"/>
    </source>
</evidence>
<accession>A0A3A8PEW5</accession>
<evidence type="ECO:0000259" key="3">
    <source>
        <dbReference type="Pfam" id="PF14020"/>
    </source>
</evidence>
<keyword evidence="2" id="KW-0812">Transmembrane</keyword>
<feature type="compositionally biased region" description="Basic and acidic residues" evidence="1">
    <location>
        <begin position="125"/>
        <end position="141"/>
    </location>
</feature>
<name>A0A3A8PEW5_9BACT</name>
<sequence>MGFRFRRSVKLMPGVRLNVGLRQSSLSVGVKGARLNLSSKGMRTSGSSRARNTTGRSVRQIEAQQRRAEREMLRAHAEHHALKEEQDNVALVNCWREMPTIPADAEYSAALSERPFEGPAPLPPDEAHERQQLRIETDSSVRRERSKGAGVRWLIVGVIFYFVFRTVDNHSRNLFGEASSFIGMLAGVGIVVILTSTWMRETKRIIAQRCEERWPDHWRTVQWAYNTACKEYAAWPERERMRVESLRRVVNGDVDAIEEAVSTCLESLDSPFETQARVEIVDRGQAYVLLDLPEIEDVIPEVKSRALANGSLKEVRRTKHERNTDYVNLVSGLALQLARSGFSAGPTLQSIHIAAYTQRRQKGTGTLRDEYVYEVAFERNAAARWSEATVDPIEVFNAAKCRYDLRDNLELKAITPPDWVNEMSRQADGTG</sequence>
<feature type="compositionally biased region" description="Polar residues" evidence="1">
    <location>
        <begin position="38"/>
        <end position="57"/>
    </location>
</feature>
<dbReference type="Proteomes" id="UP000272888">
    <property type="component" value="Unassembled WGS sequence"/>
</dbReference>
<dbReference type="RefSeq" id="WP_120645716.1">
    <property type="nucleotide sequence ID" value="NZ_RAWB01000281.1"/>
</dbReference>
<feature type="domain" description="DUF4236" evidence="3">
    <location>
        <begin position="3"/>
        <end position="45"/>
    </location>
</feature>
<dbReference type="InterPro" id="IPR025330">
    <property type="entry name" value="DUF4236"/>
</dbReference>
<evidence type="ECO:0000313" key="4">
    <source>
        <dbReference type="EMBL" id="RKH54863.1"/>
    </source>
</evidence>
<keyword evidence="2" id="KW-0472">Membrane</keyword>
<gene>
    <name evidence="4" type="ORF">D7V93_24540</name>
</gene>
<evidence type="ECO:0000256" key="1">
    <source>
        <dbReference type="SAM" id="MobiDB-lite"/>
    </source>
</evidence>
<feature type="region of interest" description="Disordered" evidence="1">
    <location>
        <begin position="38"/>
        <end position="60"/>
    </location>
</feature>
<proteinExistence type="predicted"/>
<keyword evidence="2" id="KW-1133">Transmembrane helix</keyword>
<feature type="transmembrane region" description="Helical" evidence="2">
    <location>
        <begin position="149"/>
        <end position="167"/>
    </location>
</feature>
<reference evidence="5" key="1">
    <citation type="submission" date="2018-09" db="EMBL/GenBank/DDBJ databases">
        <authorList>
            <person name="Livingstone P.G."/>
            <person name="Whitworth D.E."/>
        </authorList>
    </citation>
    <scope>NUCLEOTIDE SEQUENCE [LARGE SCALE GENOMIC DNA]</scope>
    <source>
        <strain evidence="5">CA051B</strain>
    </source>
</reference>
<dbReference type="Pfam" id="PF14020">
    <property type="entry name" value="DUF4236"/>
    <property type="match status" value="1"/>
</dbReference>
<evidence type="ECO:0000256" key="2">
    <source>
        <dbReference type="SAM" id="Phobius"/>
    </source>
</evidence>
<feature type="transmembrane region" description="Helical" evidence="2">
    <location>
        <begin position="179"/>
        <end position="199"/>
    </location>
</feature>
<keyword evidence="5" id="KW-1185">Reference proteome</keyword>
<organism evidence="4 5">
    <name type="scientific">Corallococcus llansteffanensis</name>
    <dbReference type="NCBI Taxonomy" id="2316731"/>
    <lineage>
        <taxon>Bacteria</taxon>
        <taxon>Pseudomonadati</taxon>
        <taxon>Myxococcota</taxon>
        <taxon>Myxococcia</taxon>
        <taxon>Myxococcales</taxon>
        <taxon>Cystobacterineae</taxon>
        <taxon>Myxococcaceae</taxon>
        <taxon>Corallococcus</taxon>
    </lineage>
</organism>